<dbReference type="AlphaFoldDB" id="A0AAV4Q8U2"/>
<name>A0AAV4Q8U2_CAEEX</name>
<dbReference type="EMBL" id="BPLR01005882">
    <property type="protein sequence ID" value="GIY05824.1"/>
    <property type="molecule type" value="Genomic_DNA"/>
</dbReference>
<evidence type="ECO:0008006" key="3">
    <source>
        <dbReference type="Google" id="ProtNLM"/>
    </source>
</evidence>
<dbReference type="Proteomes" id="UP001054945">
    <property type="component" value="Unassembled WGS sequence"/>
</dbReference>
<evidence type="ECO:0000313" key="2">
    <source>
        <dbReference type="Proteomes" id="UP001054945"/>
    </source>
</evidence>
<evidence type="ECO:0000313" key="1">
    <source>
        <dbReference type="EMBL" id="GIY05824.1"/>
    </source>
</evidence>
<keyword evidence="2" id="KW-1185">Reference proteome</keyword>
<comment type="caution">
    <text evidence="1">The sequence shown here is derived from an EMBL/GenBank/DDBJ whole genome shotgun (WGS) entry which is preliminary data.</text>
</comment>
<accession>A0AAV4Q8U2</accession>
<protein>
    <recommendedName>
        <fullName evidence="3">USP domain-containing protein</fullName>
    </recommendedName>
</protein>
<sequence>MPKKVKISSLPSALTESSAKKIETFEKEKNLSRDDMTNEFSAGYSIGLYTTGCYYFSEEASAWSSDGTFFSFEYDLLSLQPPDNVRKRFLSGAEQHRFQLRVCERCLRRQPHHLLDSDPQYVFVHNTSRVV</sequence>
<organism evidence="1 2">
    <name type="scientific">Caerostris extrusa</name>
    <name type="common">Bark spider</name>
    <name type="synonym">Caerostris bankana</name>
    <dbReference type="NCBI Taxonomy" id="172846"/>
    <lineage>
        <taxon>Eukaryota</taxon>
        <taxon>Metazoa</taxon>
        <taxon>Ecdysozoa</taxon>
        <taxon>Arthropoda</taxon>
        <taxon>Chelicerata</taxon>
        <taxon>Arachnida</taxon>
        <taxon>Araneae</taxon>
        <taxon>Araneomorphae</taxon>
        <taxon>Entelegynae</taxon>
        <taxon>Araneoidea</taxon>
        <taxon>Araneidae</taxon>
        <taxon>Caerostris</taxon>
    </lineage>
</organism>
<reference evidence="1 2" key="1">
    <citation type="submission" date="2021-06" db="EMBL/GenBank/DDBJ databases">
        <title>Caerostris extrusa draft genome.</title>
        <authorList>
            <person name="Kono N."/>
            <person name="Arakawa K."/>
        </authorList>
    </citation>
    <scope>NUCLEOTIDE SEQUENCE [LARGE SCALE GENOMIC DNA]</scope>
</reference>
<gene>
    <name evidence="1" type="ORF">CEXT_626581</name>
</gene>
<proteinExistence type="predicted"/>